<dbReference type="Proteomes" id="UP000290289">
    <property type="component" value="Chromosome 3"/>
</dbReference>
<evidence type="ECO:0000313" key="3">
    <source>
        <dbReference type="Proteomes" id="UP000290289"/>
    </source>
</evidence>
<dbReference type="EMBL" id="RDQH01000329">
    <property type="protein sequence ID" value="RXI04936.1"/>
    <property type="molecule type" value="Genomic_DNA"/>
</dbReference>
<protein>
    <submittedName>
        <fullName evidence="2">Uncharacterized protein</fullName>
    </submittedName>
</protein>
<organism evidence="2 3">
    <name type="scientific">Malus domestica</name>
    <name type="common">Apple</name>
    <name type="synonym">Pyrus malus</name>
    <dbReference type="NCBI Taxonomy" id="3750"/>
    <lineage>
        <taxon>Eukaryota</taxon>
        <taxon>Viridiplantae</taxon>
        <taxon>Streptophyta</taxon>
        <taxon>Embryophyta</taxon>
        <taxon>Tracheophyta</taxon>
        <taxon>Spermatophyta</taxon>
        <taxon>Magnoliopsida</taxon>
        <taxon>eudicotyledons</taxon>
        <taxon>Gunneridae</taxon>
        <taxon>Pentapetalae</taxon>
        <taxon>rosids</taxon>
        <taxon>fabids</taxon>
        <taxon>Rosales</taxon>
        <taxon>Rosaceae</taxon>
        <taxon>Amygdaloideae</taxon>
        <taxon>Maleae</taxon>
        <taxon>Malus</taxon>
    </lineage>
</organism>
<gene>
    <name evidence="2" type="ORF">DVH24_039210</name>
</gene>
<feature type="transmembrane region" description="Helical" evidence="1">
    <location>
        <begin position="37"/>
        <end position="62"/>
    </location>
</feature>
<sequence>MGPGNLGSRPTWLTVFFGLLSWMVAVKMHLKIRSLCFLLLLQYGASLLLQVIVVLNLQAVFIPYLGPPYLDLIHGQIYVVPRPLWFVHQHLAPSVGIDTKSYVDFFIFFHIHLESAKTQ</sequence>
<name>A0A498KC53_MALDO</name>
<keyword evidence="1" id="KW-1133">Transmembrane helix</keyword>
<keyword evidence="1" id="KW-0472">Membrane</keyword>
<dbReference type="AlphaFoldDB" id="A0A498KC53"/>
<reference evidence="2 3" key="1">
    <citation type="submission" date="2018-10" db="EMBL/GenBank/DDBJ databases">
        <title>A high-quality apple genome assembly.</title>
        <authorList>
            <person name="Hu J."/>
        </authorList>
    </citation>
    <scope>NUCLEOTIDE SEQUENCE [LARGE SCALE GENOMIC DNA]</scope>
    <source>
        <strain evidence="3">cv. HFTH1</strain>
        <tissue evidence="2">Young leaf</tissue>
    </source>
</reference>
<evidence type="ECO:0000256" key="1">
    <source>
        <dbReference type="SAM" id="Phobius"/>
    </source>
</evidence>
<keyword evidence="1" id="KW-0812">Transmembrane</keyword>
<proteinExistence type="predicted"/>
<accession>A0A498KC53</accession>
<feature type="transmembrane region" description="Helical" evidence="1">
    <location>
        <begin position="12"/>
        <end position="30"/>
    </location>
</feature>
<comment type="caution">
    <text evidence="2">The sequence shown here is derived from an EMBL/GenBank/DDBJ whole genome shotgun (WGS) entry which is preliminary data.</text>
</comment>
<keyword evidence="3" id="KW-1185">Reference proteome</keyword>
<evidence type="ECO:0000313" key="2">
    <source>
        <dbReference type="EMBL" id="RXI04936.1"/>
    </source>
</evidence>